<feature type="compositionally biased region" description="Basic and acidic residues" evidence="1">
    <location>
        <begin position="1"/>
        <end position="12"/>
    </location>
</feature>
<dbReference type="EMBL" id="CP144056">
    <property type="protein sequence ID" value="WWD19295.1"/>
    <property type="molecule type" value="Genomic_DNA"/>
</dbReference>
<dbReference type="Proteomes" id="UP000322225">
    <property type="component" value="Chromosome 6"/>
</dbReference>
<dbReference type="KEGG" id="ksn:43585852"/>
<protein>
    <submittedName>
        <fullName evidence="2">Uncharacterized protein</fullName>
    </submittedName>
</protein>
<evidence type="ECO:0000256" key="1">
    <source>
        <dbReference type="SAM" id="MobiDB-lite"/>
    </source>
</evidence>
<evidence type="ECO:0000313" key="3">
    <source>
        <dbReference type="Proteomes" id="UP000322225"/>
    </source>
</evidence>
<proteinExistence type="predicted"/>
<feature type="region of interest" description="Disordered" evidence="1">
    <location>
        <begin position="1"/>
        <end position="38"/>
    </location>
</feature>
<reference evidence="2" key="2">
    <citation type="submission" date="2024-01" db="EMBL/GenBank/DDBJ databases">
        <title>Comparative genomics of Cryptococcus and Kwoniella reveals pathogenesis evolution and contrasting modes of karyotype evolution via chromosome fusion or intercentromeric recombination.</title>
        <authorList>
            <person name="Coelho M.A."/>
            <person name="David-Palma M."/>
            <person name="Shea T."/>
            <person name="Bowers K."/>
            <person name="McGinley-Smith S."/>
            <person name="Mohammad A.W."/>
            <person name="Gnirke A."/>
            <person name="Yurkov A.M."/>
            <person name="Nowrousian M."/>
            <person name="Sun S."/>
            <person name="Cuomo C.A."/>
            <person name="Heitman J."/>
        </authorList>
    </citation>
    <scope>NUCLEOTIDE SEQUENCE</scope>
    <source>
        <strain evidence="2">CBS 12478</strain>
    </source>
</reference>
<reference evidence="2" key="1">
    <citation type="submission" date="2017-08" db="EMBL/GenBank/DDBJ databases">
        <authorList>
            <person name="Cuomo C."/>
            <person name="Billmyre B."/>
            <person name="Heitman J."/>
        </authorList>
    </citation>
    <scope>NUCLEOTIDE SEQUENCE</scope>
    <source>
        <strain evidence="2">CBS 12478</strain>
    </source>
</reference>
<organism evidence="2 3">
    <name type="scientific">Kwoniella shandongensis</name>
    <dbReference type="NCBI Taxonomy" id="1734106"/>
    <lineage>
        <taxon>Eukaryota</taxon>
        <taxon>Fungi</taxon>
        <taxon>Dikarya</taxon>
        <taxon>Basidiomycota</taxon>
        <taxon>Agaricomycotina</taxon>
        <taxon>Tremellomycetes</taxon>
        <taxon>Tremellales</taxon>
        <taxon>Cryptococcaceae</taxon>
        <taxon>Kwoniella</taxon>
    </lineage>
</organism>
<evidence type="ECO:0000313" key="2">
    <source>
        <dbReference type="EMBL" id="WWD19295.1"/>
    </source>
</evidence>
<accession>A0A5M6CD00</accession>
<keyword evidence="3" id="KW-1185">Reference proteome</keyword>
<dbReference type="GeneID" id="43585852"/>
<dbReference type="RefSeq" id="XP_031863907.1">
    <property type="nucleotide sequence ID" value="XM_032001744.1"/>
</dbReference>
<name>A0A5M6CD00_9TREE</name>
<feature type="compositionally biased region" description="Low complexity" evidence="1">
    <location>
        <begin position="13"/>
        <end position="29"/>
    </location>
</feature>
<dbReference type="AlphaFoldDB" id="A0A5M6CD00"/>
<sequence length="301" mass="34097">MSSSRHGRDSDRAPPSSTTVPTSSLLATARPERGPYEPSDNEWIHLNILAAFVEQKTYDVYDDGRTENRRTVTSLNDQELAQGFRNLADGIETPEPFDTEKSYGKVLVSKVPNEIDLRRIWCNSLVWHTVSGGDTILDSSLFRSVIHGVCVLDKIENGENSRFLRRPDDRSALPVPISSWVDLNESQDAVLRTVERFLLKSGISEPDLSEYTSGVADLYEHHRAPPQRFSVPCIADEACWMTSRLPSLQFLNNHTLFGDQADEATKTAYKEILDRVKFVHRHAERHGDNISSFVSRLRRRS</sequence>
<gene>
    <name evidence="2" type="ORF">CI109_103753</name>
</gene>